<evidence type="ECO:0000256" key="8">
    <source>
        <dbReference type="SAM" id="Phobius"/>
    </source>
</evidence>
<feature type="transmembrane region" description="Helical" evidence="8">
    <location>
        <begin position="306"/>
        <end position="323"/>
    </location>
</feature>
<comment type="caution">
    <text evidence="9">The sequence shown here is derived from an EMBL/GenBank/DDBJ whole genome shotgun (WGS) entry which is preliminary data.</text>
</comment>
<feature type="transmembrane region" description="Helical" evidence="8">
    <location>
        <begin position="86"/>
        <end position="105"/>
    </location>
</feature>
<accession>A0A7X9LGD5</accession>
<dbReference type="GO" id="GO:0033214">
    <property type="term" value="P:siderophore-iron import into cell"/>
    <property type="evidence" value="ECO:0007669"/>
    <property type="project" value="TreeGrafter"/>
</dbReference>
<feature type="transmembrane region" description="Helical" evidence="8">
    <location>
        <begin position="246"/>
        <end position="265"/>
    </location>
</feature>
<feature type="transmembrane region" description="Helical" evidence="8">
    <location>
        <begin position="189"/>
        <end position="210"/>
    </location>
</feature>
<evidence type="ECO:0000313" key="9">
    <source>
        <dbReference type="EMBL" id="NMD49355.1"/>
    </source>
</evidence>
<dbReference type="PANTHER" id="PTHR30472">
    <property type="entry name" value="FERRIC ENTEROBACTIN TRANSPORT SYSTEM PERMEASE PROTEIN"/>
    <property type="match status" value="1"/>
</dbReference>
<feature type="transmembrane region" description="Helical" evidence="8">
    <location>
        <begin position="277"/>
        <end position="300"/>
    </location>
</feature>
<keyword evidence="6 8" id="KW-1133">Transmembrane helix</keyword>
<dbReference type="GO" id="GO:0005886">
    <property type="term" value="C:plasma membrane"/>
    <property type="evidence" value="ECO:0007669"/>
    <property type="project" value="UniProtKB-SubCell"/>
</dbReference>
<protein>
    <submittedName>
        <fullName evidence="9">Iron ABC transporter permease</fullName>
    </submittedName>
</protein>
<gene>
    <name evidence="9" type="ORF">HHO37_06730</name>
</gene>
<keyword evidence="7 8" id="KW-0472">Membrane</keyword>
<dbReference type="AlphaFoldDB" id="A0A7X9LGD5"/>
<evidence type="ECO:0000256" key="7">
    <source>
        <dbReference type="ARBA" id="ARBA00023136"/>
    </source>
</evidence>
<dbReference type="PANTHER" id="PTHR30472:SF19">
    <property type="entry name" value="PETROBACTIN IMPORT SYSTEM PERMEASE PROTEIN YCLO"/>
    <property type="match status" value="1"/>
</dbReference>
<name>A0A7X9LGD5_STRRT</name>
<evidence type="ECO:0000313" key="10">
    <source>
        <dbReference type="Proteomes" id="UP000532121"/>
    </source>
</evidence>
<organism evidence="9 10">
    <name type="scientific">Streptococcus ratti</name>
    <dbReference type="NCBI Taxonomy" id="1341"/>
    <lineage>
        <taxon>Bacteria</taxon>
        <taxon>Bacillati</taxon>
        <taxon>Bacillota</taxon>
        <taxon>Bacilli</taxon>
        <taxon>Lactobacillales</taxon>
        <taxon>Streptococcaceae</taxon>
        <taxon>Streptococcus</taxon>
    </lineage>
</organism>
<dbReference type="Gene3D" id="1.10.3470.10">
    <property type="entry name" value="ABC transporter involved in vitamin B12 uptake, BtuC"/>
    <property type="match status" value="1"/>
</dbReference>
<evidence type="ECO:0000256" key="6">
    <source>
        <dbReference type="ARBA" id="ARBA00022989"/>
    </source>
</evidence>
<keyword evidence="4" id="KW-1003">Cell membrane</keyword>
<proteinExistence type="inferred from homology"/>
<dbReference type="RefSeq" id="WP_193523631.1">
    <property type="nucleotide sequence ID" value="NZ_JABASA010000012.1"/>
</dbReference>
<evidence type="ECO:0000256" key="1">
    <source>
        <dbReference type="ARBA" id="ARBA00004651"/>
    </source>
</evidence>
<feature type="transmembrane region" description="Helical" evidence="8">
    <location>
        <begin position="111"/>
        <end position="134"/>
    </location>
</feature>
<keyword evidence="5 8" id="KW-0812">Transmembrane</keyword>
<comment type="similarity">
    <text evidence="2">Belongs to the binding-protein-dependent transport system permease family. FecCD subfamily.</text>
</comment>
<dbReference type="EMBL" id="JABASA010000012">
    <property type="protein sequence ID" value="NMD49355.1"/>
    <property type="molecule type" value="Genomic_DNA"/>
</dbReference>
<dbReference type="SUPFAM" id="SSF81345">
    <property type="entry name" value="ABC transporter involved in vitamin B12 uptake, BtuC"/>
    <property type="match status" value="1"/>
</dbReference>
<reference evidence="9 10" key="1">
    <citation type="submission" date="2020-04" db="EMBL/GenBank/DDBJ databases">
        <title>MicrobeNet Type strains.</title>
        <authorList>
            <person name="Nicholson A.C."/>
        </authorList>
    </citation>
    <scope>NUCLEOTIDE SEQUENCE [LARGE SCALE GENOMIC DNA]</scope>
    <source>
        <strain evidence="9 10">DSM 22768</strain>
    </source>
</reference>
<evidence type="ECO:0000256" key="5">
    <source>
        <dbReference type="ARBA" id="ARBA00022692"/>
    </source>
</evidence>
<comment type="subcellular location">
    <subcellularLocation>
        <location evidence="1">Cell membrane</location>
        <topology evidence="1">Multi-pass membrane protein</topology>
    </subcellularLocation>
</comment>
<sequence>MSKTKLFLSSLSLIFLILVILKLSFKEGAVSLTFLSNVLSGKKAALFIFYQMRLPAVIAIVSSSILAVISTVILQTLTKNDLAEPTALGFQNVALTSLALLYLYSPALRTLAYWQILMLATDFVLLFSIFIYSFSRGQGGQLNGNLMLLVGIGVNSFVSTILSYLKTYSPEIKDIFSLLMQGNFDHINLGYALTIASLTLLFLVFFGMSYPYFRFLSLDNELIYGLGISVKALMFAYFVLMSFGLALGLMLGTTFPFIAFISLYLMRSLYQVKIIPYLTSSILVTASAILMSDLLAHYAFSTVLPTNVFLGLFGALGFIFILLKRRNY</sequence>
<dbReference type="Proteomes" id="UP000532121">
    <property type="component" value="Unassembled WGS sequence"/>
</dbReference>
<feature type="transmembrane region" description="Helical" evidence="8">
    <location>
        <begin position="222"/>
        <end position="240"/>
    </location>
</feature>
<dbReference type="InterPro" id="IPR037294">
    <property type="entry name" value="ABC_BtuC-like"/>
</dbReference>
<dbReference type="GO" id="GO:0022857">
    <property type="term" value="F:transmembrane transporter activity"/>
    <property type="evidence" value="ECO:0007669"/>
    <property type="project" value="InterPro"/>
</dbReference>
<feature type="transmembrane region" description="Helical" evidence="8">
    <location>
        <begin position="50"/>
        <end position="74"/>
    </location>
</feature>
<evidence type="ECO:0000256" key="4">
    <source>
        <dbReference type="ARBA" id="ARBA00022475"/>
    </source>
</evidence>
<evidence type="ECO:0000256" key="3">
    <source>
        <dbReference type="ARBA" id="ARBA00022448"/>
    </source>
</evidence>
<feature type="transmembrane region" description="Helical" evidence="8">
    <location>
        <begin position="146"/>
        <end position="165"/>
    </location>
</feature>
<evidence type="ECO:0000256" key="2">
    <source>
        <dbReference type="ARBA" id="ARBA00007935"/>
    </source>
</evidence>
<keyword evidence="3" id="KW-0813">Transport</keyword>
<dbReference type="Pfam" id="PF01032">
    <property type="entry name" value="FecCD"/>
    <property type="match status" value="1"/>
</dbReference>
<dbReference type="InterPro" id="IPR000522">
    <property type="entry name" value="ABC_transptr_permease_BtuC"/>
</dbReference>